<dbReference type="PANTHER" id="PTHR44119">
    <property type="entry name" value="MAGNESIUM-CHELATASE SUBUNIT CHLH, CHLOROPLASTIC"/>
    <property type="match status" value="1"/>
</dbReference>
<dbReference type="InterPro" id="IPR003672">
    <property type="entry name" value="CobN/Mg_chltase"/>
</dbReference>
<organism evidence="4 5">
    <name type="scientific">Ciceribacter lividus</name>
    <dbReference type="NCBI Taxonomy" id="1197950"/>
    <lineage>
        <taxon>Bacteria</taxon>
        <taxon>Pseudomonadati</taxon>
        <taxon>Pseudomonadota</taxon>
        <taxon>Alphaproteobacteria</taxon>
        <taxon>Hyphomicrobiales</taxon>
        <taxon>Rhizobiaceae</taxon>
        <taxon>Ciceribacter</taxon>
    </lineage>
</organism>
<sequence>MAGRPEGGDVNAIRPDPSFWGSDASMHLLLAQKGSISDGEEAIDLGQSAGDIVFLTAADTELSAIAAAVRARGEAGPRWRLASLMALKHPMSVDTYVERTARHARLIVVRALGGASYFQYALEALHAAASRSGAVIAVLPGDDKPDEGLSGFSNVPMEDLAALWAYLIEGGDANAGGFVAYAEALVAGTEKPEPARPLLKAGIWWPGRGVIGVEEWGRCSGFAPPSGLPAISPTGGEIGGGGHAAPPPGLEFAVGDSEGTAPAEAGACRERLSPHVGEMPGRAEGGKQASTSVVAICFYRALVQSGETKPVEALIDALKAEGLAALPVFVSSLKDAVSVDTLRAIFADAPPAVVINATGFAVSAPGAERRATVLDEGGAVVLQAIFSASAKDAWQASSQGLSARDLAMNVALPEVDGRVLARAVSFKSAARFDERVEANIVTHEPEPGRTAFVAALAARWARLRQTPAADRRVALIMANYPNRDGRLGNGVGLDTPAGTVEALRAMERARYAVGDVPEDGDALMAHLMAGPTNAANDGREIRETISLNQYKAFFETLPKAIQDEVEARWGTPETDPFFIDGRFALPLSRFGNLFVGIQPARGYNIDPKESYHSPDLVPPHGYLAFYAHLRTVFDAHAVIHMGKHGNLEWLPGKALALSETCYPEAVFGPLPHLYPFIVNDPGEGTQAKRRTSAVIIDHLTPPLTRAESYGPLKDLEALVDEYYEAAGGDPRRLKLLKKQILDLVADIGLDEDAGIAKGEAEERALEKLDAYLCDLKEMQIRDGLHIFGLAPEGRLLTDLTVALARVPRGLGEGGDASLQRAIAGDAFGGNPSPTPPHKGEGLPLAPGARPEEQGEPRVVSPLVGELAGRPEGEILDADRSFDPLDCVMSDPWNGPRPAILADIDDQPWRTRGDTVERIELLAARLVAGEVTCPETWVRTRAVLDEIENRLKPSVVACGPAEIEGLLTGLAGRFVPPGPSGAPTRGRPDVLPTGRNFYSVDSRAVPTPAAYELGKKSAELLIARYVQDHGEWPTSFGLTAWGTSNMRTGGDDIAQALALLGVKPLWDMASRRVTGFEIVPQAVLGRPRVDVTLRISGFFRDAFPEQITLFDRAVRAVGALDEDEADNPVAARMREEVARLREAGMDEASSARRAGYRVFGSKPGAYGAGLQALIDEKGWERRDDLAEAYLVWGGYAYGAGEEGKAERGLFEERLRSVQAVVQNQDNREHDLLDSDDYYQFEGGMTAAVEHVSGHRPSVYHNDHSRPERPVVRSLEEEIGRVVRARVVNPKWIEGVMRHGYKGAFEIAATVDYMFAFSATTGAVRDHHFEAVYRAFILDERVRDFMAEKNPAALEEMSARLIEAIDRGLWTPKSNSAMFDLTRLAGGDADA</sequence>
<gene>
    <name evidence="4" type="ORF">DFR48_101637</name>
</gene>
<proteinExistence type="predicted"/>
<dbReference type="EC" id="6.6.1.2" evidence="1"/>
<dbReference type="PANTHER" id="PTHR44119:SF4">
    <property type="entry name" value="AEROBIC COBALTOCHELATASE SUBUNIT COBN"/>
    <property type="match status" value="1"/>
</dbReference>
<name>A0A6I7HT80_9HYPH</name>
<dbReference type="EMBL" id="QPIX01000001">
    <property type="protein sequence ID" value="RCW28620.1"/>
    <property type="molecule type" value="Genomic_DNA"/>
</dbReference>
<feature type="domain" description="CobN/magnesium chelatase" evidence="3">
    <location>
        <begin position="164"/>
        <end position="1373"/>
    </location>
</feature>
<dbReference type="Pfam" id="PF02514">
    <property type="entry name" value="CobN-Mg_chel"/>
    <property type="match status" value="1"/>
</dbReference>
<accession>A0A6I7HT80</accession>
<dbReference type="CDD" id="cd10150">
    <property type="entry name" value="CobN_like"/>
    <property type="match status" value="1"/>
</dbReference>
<evidence type="ECO:0000313" key="5">
    <source>
        <dbReference type="Proteomes" id="UP000252582"/>
    </source>
</evidence>
<dbReference type="NCBIfam" id="TIGR02257">
    <property type="entry name" value="cobalto_cobN"/>
    <property type="match status" value="1"/>
</dbReference>
<keyword evidence="5" id="KW-1185">Reference proteome</keyword>
<dbReference type="InterPro" id="IPR011953">
    <property type="entry name" value="Cobalto_CobN"/>
</dbReference>
<dbReference type="GO" id="GO:0009236">
    <property type="term" value="P:cobalamin biosynthetic process"/>
    <property type="evidence" value="ECO:0007669"/>
    <property type="project" value="UniProtKB-UniRule"/>
</dbReference>
<comment type="caution">
    <text evidence="4">The sequence shown here is derived from an EMBL/GenBank/DDBJ whole genome shotgun (WGS) entry which is preliminary data.</text>
</comment>
<feature type="region of interest" description="Disordered" evidence="2">
    <location>
        <begin position="823"/>
        <end position="855"/>
    </location>
</feature>
<evidence type="ECO:0000313" key="4">
    <source>
        <dbReference type="EMBL" id="RCW28620.1"/>
    </source>
</evidence>
<dbReference type="GO" id="GO:0051116">
    <property type="term" value="F:cobaltochelatase activity"/>
    <property type="evidence" value="ECO:0007669"/>
    <property type="project" value="UniProtKB-UniRule"/>
</dbReference>
<evidence type="ECO:0000256" key="2">
    <source>
        <dbReference type="SAM" id="MobiDB-lite"/>
    </source>
</evidence>
<evidence type="ECO:0000259" key="3">
    <source>
        <dbReference type="Pfam" id="PF02514"/>
    </source>
</evidence>
<evidence type="ECO:0000256" key="1">
    <source>
        <dbReference type="NCBIfam" id="TIGR02257"/>
    </source>
</evidence>
<protein>
    <recommendedName>
        <fullName evidence="1">Cobaltochelatase subunit CobN</fullName>
        <ecNumber evidence="1">6.6.1.2</ecNumber>
    </recommendedName>
</protein>
<reference evidence="4 5" key="1">
    <citation type="submission" date="2018-07" db="EMBL/GenBank/DDBJ databases">
        <title>Genomic Encyclopedia of Type Strains, Phase IV (KMG-IV): sequencing the most valuable type-strain genomes for metagenomic binning, comparative biology and taxonomic classification.</title>
        <authorList>
            <person name="Goeker M."/>
        </authorList>
    </citation>
    <scope>NUCLEOTIDE SEQUENCE [LARGE SCALE GENOMIC DNA]</scope>
    <source>
        <strain evidence="4 5">DSM 25528</strain>
    </source>
</reference>
<dbReference type="Proteomes" id="UP000252582">
    <property type="component" value="Unassembled WGS sequence"/>
</dbReference>